<dbReference type="PROSITE" id="PS51421">
    <property type="entry name" value="RAS"/>
    <property type="match status" value="1"/>
</dbReference>
<keyword evidence="1" id="KW-0547">Nucleotide-binding</keyword>
<dbReference type="CDD" id="cd04119">
    <property type="entry name" value="RJL"/>
    <property type="match status" value="1"/>
</dbReference>
<dbReference type="PROSITE" id="PS51419">
    <property type="entry name" value="RAB"/>
    <property type="match status" value="1"/>
</dbReference>
<dbReference type="InterPro" id="IPR001806">
    <property type="entry name" value="Small_GTPase"/>
</dbReference>
<dbReference type="RefSeq" id="XP_029235319.1">
    <property type="nucleotide sequence ID" value="XM_029384845.1"/>
</dbReference>
<gene>
    <name evidence="3" type="ORF">TraAM80_08085</name>
</gene>
<sequence>MAKPNNGNSFFAISSAPTAPSVEPRIKIVSIGSVGTGKSCIIKRYCEGRFVAKYIPTIGIDYGVKRVGLRAPAHMSPVPPNFFVRVNFWDMSGGDEFVEIRNEFYYAAEGVLIVYDVSDVASFTALDAWVAEMQMHLSVPRSAAIETVGARAAAKPPVVVVCANKVDDEVDGGRKRVVSEAEGRQWAEGHGYKYFETSACTGLHVTEMFETLFNDVVAAFM</sequence>
<comment type="caution">
    <text evidence="3">The sequence shown here is derived from an EMBL/GenBank/DDBJ whole genome shotgun (WGS) entry which is preliminary data.</text>
</comment>
<dbReference type="Gene3D" id="3.40.50.300">
    <property type="entry name" value="P-loop containing nucleotide triphosphate hydrolases"/>
    <property type="match status" value="1"/>
</dbReference>
<dbReference type="FunFam" id="3.40.50.300:FF:002391">
    <property type="entry name" value="Ras family protein-like protein"/>
    <property type="match status" value="1"/>
</dbReference>
<dbReference type="SUPFAM" id="SSF52540">
    <property type="entry name" value="P-loop containing nucleoside triphosphate hydrolases"/>
    <property type="match status" value="1"/>
</dbReference>
<dbReference type="Proteomes" id="UP000283634">
    <property type="component" value="Unassembled WGS sequence"/>
</dbReference>
<dbReference type="GO" id="GO:0005525">
    <property type="term" value="F:GTP binding"/>
    <property type="evidence" value="ECO:0007669"/>
    <property type="project" value="UniProtKB-KW"/>
</dbReference>
<dbReference type="GeneID" id="40332018"/>
<proteinExistence type="predicted"/>
<keyword evidence="4" id="KW-1185">Reference proteome</keyword>
<evidence type="ECO:0000313" key="4">
    <source>
        <dbReference type="Proteomes" id="UP000283634"/>
    </source>
</evidence>
<dbReference type="SMART" id="SM00174">
    <property type="entry name" value="RHO"/>
    <property type="match status" value="1"/>
</dbReference>
<dbReference type="Pfam" id="PF00071">
    <property type="entry name" value="Ras"/>
    <property type="match status" value="1"/>
</dbReference>
<dbReference type="OMA" id="NMENVVF"/>
<dbReference type="InterPro" id="IPR050227">
    <property type="entry name" value="Rab"/>
</dbReference>
<dbReference type="AlphaFoldDB" id="A0A3R7N3U0"/>
<dbReference type="OrthoDB" id="9989112at2759"/>
<dbReference type="SMART" id="SM00175">
    <property type="entry name" value="RAB"/>
    <property type="match status" value="1"/>
</dbReference>
<dbReference type="InterPro" id="IPR027417">
    <property type="entry name" value="P-loop_NTPase"/>
</dbReference>
<dbReference type="PANTHER" id="PTHR47977">
    <property type="entry name" value="RAS-RELATED PROTEIN RAB"/>
    <property type="match status" value="1"/>
</dbReference>
<dbReference type="SMART" id="SM00173">
    <property type="entry name" value="RAS"/>
    <property type="match status" value="1"/>
</dbReference>
<evidence type="ECO:0000256" key="1">
    <source>
        <dbReference type="ARBA" id="ARBA00022741"/>
    </source>
</evidence>
<dbReference type="GO" id="GO:0003924">
    <property type="term" value="F:GTPase activity"/>
    <property type="evidence" value="ECO:0007669"/>
    <property type="project" value="InterPro"/>
</dbReference>
<evidence type="ECO:0000313" key="3">
    <source>
        <dbReference type="EMBL" id="RNE99655.1"/>
    </source>
</evidence>
<accession>A0A3R7N3U0</accession>
<dbReference type="VEuPathDB" id="TriTrypDB:TRSC58_01055"/>
<dbReference type="PRINTS" id="PR00449">
    <property type="entry name" value="RASTRNSFRMNG"/>
</dbReference>
<reference evidence="3 4" key="1">
    <citation type="journal article" date="2018" name="BMC Genomics">
        <title>Genomic comparison of Trypanosoma conorhini and Trypanosoma rangeli to Trypanosoma cruzi strains of high and low virulence.</title>
        <authorList>
            <person name="Bradwell K.R."/>
            <person name="Koparde V.N."/>
            <person name="Matveyev A.V."/>
            <person name="Serrano M.G."/>
            <person name="Alves J.M."/>
            <person name="Parikh H."/>
            <person name="Huang B."/>
            <person name="Lee V."/>
            <person name="Espinosa-Alvarez O."/>
            <person name="Ortiz P.A."/>
            <person name="Costa-Martins A.G."/>
            <person name="Teixeira M.M."/>
            <person name="Buck G.A."/>
        </authorList>
    </citation>
    <scope>NUCLEOTIDE SEQUENCE [LARGE SCALE GENOMIC DNA]</scope>
    <source>
        <strain evidence="3 4">AM80</strain>
    </source>
</reference>
<name>A0A3R7N3U0_TRYRA</name>
<organism evidence="3 4">
    <name type="scientific">Trypanosoma rangeli</name>
    <dbReference type="NCBI Taxonomy" id="5698"/>
    <lineage>
        <taxon>Eukaryota</taxon>
        <taxon>Discoba</taxon>
        <taxon>Euglenozoa</taxon>
        <taxon>Kinetoplastea</taxon>
        <taxon>Metakinetoplastina</taxon>
        <taxon>Trypanosomatida</taxon>
        <taxon>Trypanosomatidae</taxon>
        <taxon>Trypanosoma</taxon>
        <taxon>Herpetosoma</taxon>
    </lineage>
</organism>
<protein>
    <submittedName>
        <fullName evidence="3">Putative ras-related GTP-binding protein</fullName>
    </submittedName>
</protein>
<evidence type="ECO:0000256" key="2">
    <source>
        <dbReference type="ARBA" id="ARBA00023134"/>
    </source>
</evidence>
<keyword evidence="2" id="KW-0342">GTP-binding</keyword>
<dbReference type="EMBL" id="MKGL01000372">
    <property type="protein sequence ID" value="RNE99655.1"/>
    <property type="molecule type" value="Genomic_DNA"/>
</dbReference>